<feature type="chain" id="PRO_5030787631" description="Type VI secretion protein" evidence="1">
    <location>
        <begin position="23"/>
        <end position="157"/>
    </location>
</feature>
<sequence>MKSIPLCLALVTSTLLSFTVHAADQALISPQAGARTYAQNYKDMVLATCMTQAYQNDTGAATDAGSSANALRDWTYFDMEESPNAVKSLVNRYLARDYSNPLVESDIKGVRFDFLKCMDLYHSKALEDLVKRLVIHPKRTYRQENPSRATALGAAAR</sequence>
<evidence type="ECO:0000256" key="1">
    <source>
        <dbReference type="SAM" id="SignalP"/>
    </source>
</evidence>
<evidence type="ECO:0008006" key="4">
    <source>
        <dbReference type="Google" id="ProtNLM"/>
    </source>
</evidence>
<organism evidence="2 3">
    <name type="scientific">Massilia aurea</name>
    <dbReference type="NCBI Taxonomy" id="373040"/>
    <lineage>
        <taxon>Bacteria</taxon>
        <taxon>Pseudomonadati</taxon>
        <taxon>Pseudomonadota</taxon>
        <taxon>Betaproteobacteria</taxon>
        <taxon>Burkholderiales</taxon>
        <taxon>Oxalobacteraceae</taxon>
        <taxon>Telluria group</taxon>
        <taxon>Massilia</taxon>
    </lineage>
</organism>
<gene>
    <name evidence="2" type="ORF">HD842_001932</name>
</gene>
<dbReference type="Gene3D" id="1.20.120.1620">
    <property type="match status" value="1"/>
</dbReference>
<protein>
    <recommendedName>
        <fullName evidence="4">Type VI secretion protein</fullName>
    </recommendedName>
</protein>
<comment type="caution">
    <text evidence="2">The sequence shown here is derived from an EMBL/GenBank/DDBJ whole genome shotgun (WGS) entry which is preliminary data.</text>
</comment>
<dbReference type="InterPro" id="IPR038314">
    <property type="entry name" value="T6SS_sf"/>
</dbReference>
<name>A0A7W9WZT5_9BURK</name>
<dbReference type="Proteomes" id="UP000540787">
    <property type="component" value="Unassembled WGS sequence"/>
</dbReference>
<dbReference type="AlphaFoldDB" id="A0A7W9WZT5"/>
<dbReference type="RefSeq" id="WP_183553820.1">
    <property type="nucleotide sequence ID" value="NZ_JACHBX010000002.1"/>
</dbReference>
<evidence type="ECO:0000313" key="2">
    <source>
        <dbReference type="EMBL" id="MBB6133790.1"/>
    </source>
</evidence>
<dbReference type="Pfam" id="PF16695">
    <property type="entry name" value="Tai4"/>
    <property type="match status" value="1"/>
</dbReference>
<keyword evidence="1" id="KW-0732">Signal</keyword>
<keyword evidence="3" id="KW-1185">Reference proteome</keyword>
<dbReference type="InterPro" id="IPR032032">
    <property type="entry name" value="Tai4"/>
</dbReference>
<accession>A0A7W9WZT5</accession>
<feature type="signal peptide" evidence="1">
    <location>
        <begin position="1"/>
        <end position="22"/>
    </location>
</feature>
<evidence type="ECO:0000313" key="3">
    <source>
        <dbReference type="Proteomes" id="UP000540787"/>
    </source>
</evidence>
<dbReference type="EMBL" id="JACHBX010000002">
    <property type="protein sequence ID" value="MBB6133790.1"/>
    <property type="molecule type" value="Genomic_DNA"/>
</dbReference>
<reference evidence="2 3" key="1">
    <citation type="submission" date="2020-08" db="EMBL/GenBank/DDBJ databases">
        <title>The Agave Microbiome: Exploring the role of microbial communities in plant adaptations to desert environments.</title>
        <authorList>
            <person name="Partida-Martinez L.P."/>
        </authorList>
    </citation>
    <scope>NUCLEOTIDE SEQUENCE [LARGE SCALE GENOMIC DNA]</scope>
    <source>
        <strain evidence="2 3">AT3.2</strain>
    </source>
</reference>
<proteinExistence type="predicted"/>